<reference evidence="2 3" key="1">
    <citation type="submission" date="2016-11" db="EMBL/GenBank/DDBJ databases">
        <authorList>
            <person name="Jaros S."/>
            <person name="Januszkiewicz K."/>
            <person name="Wedrychowicz H."/>
        </authorList>
    </citation>
    <scope>NUCLEOTIDE SEQUENCE [LARGE SCALE GENOMIC DNA]</scope>
    <source>
        <strain evidence="2 3">DSM 46144</strain>
    </source>
</reference>
<evidence type="ECO:0000256" key="1">
    <source>
        <dbReference type="SAM" id="Phobius"/>
    </source>
</evidence>
<evidence type="ECO:0000313" key="2">
    <source>
        <dbReference type="EMBL" id="SHN44648.1"/>
    </source>
</evidence>
<protein>
    <submittedName>
        <fullName evidence="2">Uncharacterized protein</fullName>
    </submittedName>
</protein>
<feature type="transmembrane region" description="Helical" evidence="1">
    <location>
        <begin position="102"/>
        <end position="123"/>
    </location>
</feature>
<dbReference type="STRING" id="134849.SAMN05443668_110304"/>
<accession>A0A1M7RF33</accession>
<sequence length="462" mass="49403">MTAATASRARASGRSLRRRRFVALAGLAALAAMGLALVCGWPHWQVHSLAATMTLLECGTTAAAGVLLATGRGTRPTGMLLLVTAACWALTWLASWNAGPGPLIAVFAQSLFFFSGSLGILYYPDGRLHGRAERWWMVVAAASLFGGQVLLCLVTPPSLYGFADDVVWPRVWRSDRVENAVLVGVTAATVVAAAGLAAVIWRRQRRLRGLERALTLPVLATVAVVGLLSAFVQTGAITGLDSQLDTYLLQGSLGLAVPLALLAVGLRRCWIEVSTADQAPLSARSPMARLRVQERARPATPMPTGNSRIAGELAGFAARLLPPSERSWYAEEYQSELHILAEEGASRREQVLHVVRVLVRALPLYLEVTGRAVRWAGAVANLRIDRTLSWLVATELRVCKVVLTAAGVMAAFAFGAGGLRSLLERGELIATLLATFGAGGVWLHKALKRAKAEKFKQPPEGQ</sequence>
<evidence type="ECO:0000313" key="3">
    <source>
        <dbReference type="Proteomes" id="UP000184440"/>
    </source>
</evidence>
<organism evidence="2 3">
    <name type="scientific">Cryptosporangium aurantiacum</name>
    <dbReference type="NCBI Taxonomy" id="134849"/>
    <lineage>
        <taxon>Bacteria</taxon>
        <taxon>Bacillati</taxon>
        <taxon>Actinomycetota</taxon>
        <taxon>Actinomycetes</taxon>
        <taxon>Cryptosporangiales</taxon>
        <taxon>Cryptosporangiaceae</taxon>
        <taxon>Cryptosporangium</taxon>
    </lineage>
</organism>
<keyword evidence="1" id="KW-0812">Transmembrane</keyword>
<dbReference type="InterPro" id="IPR006311">
    <property type="entry name" value="TAT_signal"/>
</dbReference>
<proteinExistence type="predicted"/>
<feature type="transmembrane region" description="Helical" evidence="1">
    <location>
        <begin position="401"/>
        <end position="422"/>
    </location>
</feature>
<keyword evidence="3" id="KW-1185">Reference proteome</keyword>
<feature type="transmembrane region" description="Helical" evidence="1">
    <location>
        <begin position="213"/>
        <end position="232"/>
    </location>
</feature>
<keyword evidence="1" id="KW-0472">Membrane</keyword>
<feature type="transmembrane region" description="Helical" evidence="1">
    <location>
        <begin position="180"/>
        <end position="201"/>
    </location>
</feature>
<feature type="transmembrane region" description="Helical" evidence="1">
    <location>
        <begin position="21"/>
        <end position="44"/>
    </location>
</feature>
<feature type="transmembrane region" description="Helical" evidence="1">
    <location>
        <begin position="135"/>
        <end position="160"/>
    </location>
</feature>
<dbReference type="Proteomes" id="UP000184440">
    <property type="component" value="Unassembled WGS sequence"/>
</dbReference>
<dbReference type="EMBL" id="FRCS01000010">
    <property type="protein sequence ID" value="SHN44648.1"/>
    <property type="molecule type" value="Genomic_DNA"/>
</dbReference>
<name>A0A1M7RF33_9ACTN</name>
<feature type="transmembrane region" description="Helical" evidence="1">
    <location>
        <begin position="428"/>
        <end position="447"/>
    </location>
</feature>
<dbReference type="AlphaFoldDB" id="A0A1M7RF33"/>
<keyword evidence="1" id="KW-1133">Transmembrane helix</keyword>
<gene>
    <name evidence="2" type="ORF">SAMN05443668_110304</name>
</gene>
<feature type="transmembrane region" description="Helical" evidence="1">
    <location>
        <begin position="247"/>
        <end position="266"/>
    </location>
</feature>
<feature type="transmembrane region" description="Helical" evidence="1">
    <location>
        <begin position="50"/>
        <end position="70"/>
    </location>
</feature>
<feature type="transmembrane region" description="Helical" evidence="1">
    <location>
        <begin position="77"/>
        <end position="96"/>
    </location>
</feature>
<dbReference type="PROSITE" id="PS51318">
    <property type="entry name" value="TAT"/>
    <property type="match status" value="1"/>
</dbReference>